<dbReference type="InterPro" id="IPR027277">
    <property type="entry name" value="NadC/ModD"/>
</dbReference>
<dbReference type="InterPro" id="IPR022412">
    <property type="entry name" value="Quinolinate_PRibosylTrfase_N"/>
</dbReference>
<dbReference type="GO" id="GO:0005737">
    <property type="term" value="C:cytoplasm"/>
    <property type="evidence" value="ECO:0007669"/>
    <property type="project" value="TreeGrafter"/>
</dbReference>
<comment type="function">
    <text evidence="1">Involved in the catabolism of quinolinic acid (QA).</text>
</comment>
<protein>
    <recommendedName>
        <fullName evidence="5">Nicotinate-nucleotide pyrophosphorylase [carboxylating]</fullName>
        <ecNumber evidence="4">2.4.2.19</ecNumber>
    </recommendedName>
    <alternativeName>
        <fullName evidence="9">Quinolinate phosphoribosyltransferase [decarboxylating]</fullName>
    </alternativeName>
</protein>
<comment type="caution">
    <text evidence="15">The sequence shown here is derived from an EMBL/GenBank/DDBJ whole genome shotgun (WGS) entry which is preliminary data.</text>
</comment>
<dbReference type="PANTHER" id="PTHR32179:SF3">
    <property type="entry name" value="NICOTINATE-NUCLEOTIDE PYROPHOSPHORYLASE [CARBOXYLATING]"/>
    <property type="match status" value="1"/>
</dbReference>
<keyword evidence="16" id="KW-1185">Reference proteome</keyword>
<dbReference type="InterPro" id="IPR004393">
    <property type="entry name" value="NadC"/>
</dbReference>
<feature type="binding site" evidence="12">
    <location>
        <begin position="149"/>
        <end position="151"/>
    </location>
    <ligand>
        <name>substrate</name>
    </ligand>
</feature>
<dbReference type="GO" id="GO:0009435">
    <property type="term" value="P:NAD+ biosynthetic process"/>
    <property type="evidence" value="ECO:0007669"/>
    <property type="project" value="UniProtKB-UniPathway"/>
</dbReference>
<feature type="domain" description="Quinolinate phosphoribosyl transferase N-terminal" evidence="14">
    <location>
        <begin position="37"/>
        <end position="126"/>
    </location>
</feature>
<dbReference type="UniPathway" id="UPA00253">
    <property type="reaction ID" value="UER00331"/>
</dbReference>
<reference evidence="15 16" key="1">
    <citation type="submission" date="2019-03" db="EMBL/GenBank/DDBJ databases">
        <title>Genomic Encyclopedia of Archaeal and Bacterial Type Strains, Phase II (KMG-II): from individual species to whole genera.</title>
        <authorList>
            <person name="Goeker M."/>
        </authorList>
    </citation>
    <scope>NUCLEOTIDE SEQUENCE [LARGE SCALE GENOMIC DNA]</scope>
    <source>
        <strain evidence="15 16">DSM 24323</strain>
    </source>
</reference>
<organism evidence="15 16">
    <name type="scientific">Naumannella halotolerans</name>
    <dbReference type="NCBI Taxonomy" id="993414"/>
    <lineage>
        <taxon>Bacteria</taxon>
        <taxon>Bacillati</taxon>
        <taxon>Actinomycetota</taxon>
        <taxon>Actinomycetes</taxon>
        <taxon>Propionibacteriales</taxon>
        <taxon>Propionibacteriaceae</taxon>
        <taxon>Naumannella</taxon>
    </lineage>
</organism>
<dbReference type="Pfam" id="PF02749">
    <property type="entry name" value="QRPTase_N"/>
    <property type="match status" value="1"/>
</dbReference>
<dbReference type="NCBIfam" id="TIGR00078">
    <property type="entry name" value="nadC"/>
    <property type="match status" value="1"/>
</dbReference>
<dbReference type="SUPFAM" id="SSF51690">
    <property type="entry name" value="Nicotinate/Quinolinate PRTase C-terminal domain-like"/>
    <property type="match status" value="1"/>
</dbReference>
<dbReference type="SUPFAM" id="SSF54675">
    <property type="entry name" value="Nicotinate/Quinolinate PRTase N-terminal domain-like"/>
    <property type="match status" value="1"/>
</dbReference>
<dbReference type="Gene3D" id="3.20.20.70">
    <property type="entry name" value="Aldolase class I"/>
    <property type="match status" value="1"/>
</dbReference>
<dbReference type="InterPro" id="IPR037128">
    <property type="entry name" value="Quinolinate_PRibosylTase_N_sf"/>
</dbReference>
<dbReference type="Proteomes" id="UP000295371">
    <property type="component" value="Unassembled WGS sequence"/>
</dbReference>
<sequence length="299" mass="31117">MNSLLDTQTRTVDGPTPEQISAAVELALEEDLSLGADVTTLACVAIDARGTAAVVSRQPGVLAGLELAVQALRTVAQRSGTELIIEQFVADGDPLRPGHPVLQVTGSLRTVLTAERTALNLLGQLSGVASLTARWVEAIDGTGAIIRDTRKTVPGLRALQKYAVRCGGGQNHRMALGDAALIKDNHIAAAGSVTAAFEAVRAAAPELPVEVECDTVEQVSEAVAAGARLVLLDNMGLDQLRRSAERARVAGVRTEASGGLELDRAREVAMTGVDYLAVGALTHSAPVLDLGLDIIDVCR</sequence>
<dbReference type="GO" id="GO:0034213">
    <property type="term" value="P:quinolinate catabolic process"/>
    <property type="evidence" value="ECO:0007669"/>
    <property type="project" value="TreeGrafter"/>
</dbReference>
<dbReference type="FunFam" id="3.20.20.70:FF:000030">
    <property type="entry name" value="Nicotinate-nucleotide pyrophosphorylase, carboxylating"/>
    <property type="match status" value="1"/>
</dbReference>
<evidence type="ECO:0000256" key="5">
    <source>
        <dbReference type="ARBA" id="ARBA00020990"/>
    </source>
</evidence>
<evidence type="ECO:0000256" key="11">
    <source>
        <dbReference type="PIRNR" id="PIRNR006250"/>
    </source>
</evidence>
<evidence type="ECO:0000259" key="13">
    <source>
        <dbReference type="Pfam" id="PF01729"/>
    </source>
</evidence>
<dbReference type="RefSeq" id="WP_133755624.1">
    <property type="nucleotide sequence ID" value="NZ_SOAW01000002.1"/>
</dbReference>
<evidence type="ECO:0000256" key="9">
    <source>
        <dbReference type="ARBA" id="ARBA00033102"/>
    </source>
</evidence>
<dbReference type="Pfam" id="PF01729">
    <property type="entry name" value="QRPTase_C"/>
    <property type="match status" value="1"/>
</dbReference>
<evidence type="ECO:0000256" key="3">
    <source>
        <dbReference type="ARBA" id="ARBA00009400"/>
    </source>
</evidence>
<dbReference type="EMBL" id="SOAW01000002">
    <property type="protein sequence ID" value="TDT31334.1"/>
    <property type="molecule type" value="Genomic_DNA"/>
</dbReference>
<feature type="domain" description="Quinolinate phosphoribosyl transferase C-terminal" evidence="13">
    <location>
        <begin position="128"/>
        <end position="293"/>
    </location>
</feature>
<evidence type="ECO:0000313" key="15">
    <source>
        <dbReference type="EMBL" id="TDT31334.1"/>
    </source>
</evidence>
<dbReference type="PIRSF" id="PIRSF006250">
    <property type="entry name" value="NadC_ModD"/>
    <property type="match status" value="1"/>
</dbReference>
<keyword evidence="8 11" id="KW-0808">Transferase</keyword>
<evidence type="ECO:0000256" key="1">
    <source>
        <dbReference type="ARBA" id="ARBA00003237"/>
    </source>
</evidence>
<evidence type="ECO:0000256" key="6">
    <source>
        <dbReference type="ARBA" id="ARBA00022642"/>
    </source>
</evidence>
<dbReference type="InterPro" id="IPR036068">
    <property type="entry name" value="Nicotinate_pribotase-like_C"/>
</dbReference>
<feature type="binding site" evidence="12">
    <location>
        <begin position="278"/>
        <end position="280"/>
    </location>
    <ligand>
        <name>substrate</name>
    </ligand>
</feature>
<accession>A0A4R7J2L7</accession>
<gene>
    <name evidence="15" type="ORF">CLV29_2752</name>
</gene>
<evidence type="ECO:0000313" key="16">
    <source>
        <dbReference type="Proteomes" id="UP000295371"/>
    </source>
</evidence>
<feature type="binding site" evidence="12">
    <location>
        <position position="183"/>
    </location>
    <ligand>
        <name>substrate</name>
    </ligand>
</feature>
<comment type="catalytic activity">
    <reaction evidence="10">
        <text>nicotinate beta-D-ribonucleotide + CO2 + diphosphate = quinolinate + 5-phospho-alpha-D-ribose 1-diphosphate + 2 H(+)</text>
        <dbReference type="Rhea" id="RHEA:12733"/>
        <dbReference type="ChEBI" id="CHEBI:15378"/>
        <dbReference type="ChEBI" id="CHEBI:16526"/>
        <dbReference type="ChEBI" id="CHEBI:29959"/>
        <dbReference type="ChEBI" id="CHEBI:33019"/>
        <dbReference type="ChEBI" id="CHEBI:57502"/>
        <dbReference type="ChEBI" id="CHEBI:58017"/>
        <dbReference type="EC" id="2.4.2.19"/>
    </reaction>
</comment>
<comment type="pathway">
    <text evidence="2">Cofactor biosynthesis; NAD(+) biosynthesis; nicotinate D-ribonucleotide from quinolinate: step 1/1.</text>
</comment>
<comment type="similarity">
    <text evidence="3 11">Belongs to the NadC/ModD family.</text>
</comment>
<keyword evidence="6" id="KW-0662">Pyridine nucleotide biosynthesis</keyword>
<feature type="binding site" evidence="12">
    <location>
        <position position="116"/>
    </location>
    <ligand>
        <name>substrate</name>
    </ligand>
</feature>
<dbReference type="OrthoDB" id="9782546at2"/>
<evidence type="ECO:0000259" key="14">
    <source>
        <dbReference type="Pfam" id="PF02749"/>
    </source>
</evidence>
<dbReference type="InterPro" id="IPR002638">
    <property type="entry name" value="Quinolinate_PRibosylTrfase_C"/>
</dbReference>
<feature type="binding site" evidence="12">
    <location>
        <begin position="257"/>
        <end position="259"/>
    </location>
    <ligand>
        <name>substrate</name>
    </ligand>
</feature>
<feature type="binding site" evidence="12">
    <location>
        <position position="212"/>
    </location>
    <ligand>
        <name>substrate</name>
    </ligand>
</feature>
<evidence type="ECO:0000256" key="12">
    <source>
        <dbReference type="PIRSR" id="PIRSR006250-1"/>
    </source>
</evidence>
<name>A0A4R7J2L7_9ACTN</name>
<evidence type="ECO:0000256" key="10">
    <source>
        <dbReference type="ARBA" id="ARBA00047445"/>
    </source>
</evidence>
<proteinExistence type="inferred from homology"/>
<feature type="binding site" evidence="12">
    <location>
        <position position="233"/>
    </location>
    <ligand>
        <name>substrate</name>
    </ligand>
</feature>
<evidence type="ECO:0000256" key="8">
    <source>
        <dbReference type="ARBA" id="ARBA00022679"/>
    </source>
</evidence>
<dbReference type="GO" id="GO:0004514">
    <property type="term" value="F:nicotinate-nucleotide diphosphorylase (carboxylating) activity"/>
    <property type="evidence" value="ECO:0007669"/>
    <property type="project" value="UniProtKB-EC"/>
</dbReference>
<dbReference type="PANTHER" id="PTHR32179">
    <property type="entry name" value="NICOTINATE-NUCLEOTIDE PYROPHOSPHORYLASE [CARBOXYLATING]"/>
    <property type="match status" value="1"/>
</dbReference>
<dbReference type="InterPro" id="IPR013785">
    <property type="entry name" value="Aldolase_TIM"/>
</dbReference>
<dbReference type="EC" id="2.4.2.19" evidence="4"/>
<dbReference type="CDD" id="cd01572">
    <property type="entry name" value="QPRTase"/>
    <property type="match status" value="1"/>
</dbReference>
<keyword evidence="7 11" id="KW-0328">Glycosyltransferase</keyword>
<evidence type="ECO:0000256" key="4">
    <source>
        <dbReference type="ARBA" id="ARBA00011944"/>
    </source>
</evidence>
<dbReference type="AlphaFoldDB" id="A0A4R7J2L7"/>
<evidence type="ECO:0000256" key="7">
    <source>
        <dbReference type="ARBA" id="ARBA00022676"/>
    </source>
</evidence>
<feature type="binding site" evidence="12">
    <location>
        <position position="173"/>
    </location>
    <ligand>
        <name>substrate</name>
    </ligand>
</feature>
<evidence type="ECO:0000256" key="2">
    <source>
        <dbReference type="ARBA" id="ARBA00004893"/>
    </source>
</evidence>
<dbReference type="Gene3D" id="3.90.1170.20">
    <property type="entry name" value="Quinolinate phosphoribosyl transferase, N-terminal domain"/>
    <property type="match status" value="1"/>
</dbReference>